<keyword evidence="1" id="KW-0472">Membrane</keyword>
<keyword evidence="3" id="KW-1185">Reference proteome</keyword>
<evidence type="ECO:0000256" key="1">
    <source>
        <dbReference type="SAM" id="Phobius"/>
    </source>
</evidence>
<evidence type="ECO:0000313" key="3">
    <source>
        <dbReference type="Proteomes" id="UP001172911"/>
    </source>
</evidence>
<proteinExistence type="predicted"/>
<reference evidence="2" key="1">
    <citation type="journal article" date="2023" name="J. Hazard. Mater.">
        <title>Anaerobic biodegradation of pyrene and benzo[a]pyrene by a new sulfate-reducing Desulforamulus aquiferis strain DSA.</title>
        <authorList>
            <person name="Zhang Z."/>
            <person name="Sun J."/>
            <person name="Gong X."/>
            <person name="Wang C."/>
            <person name="Wang H."/>
        </authorList>
    </citation>
    <scope>NUCLEOTIDE SEQUENCE</scope>
    <source>
        <strain evidence="2">DSA</strain>
    </source>
</reference>
<keyword evidence="1" id="KW-0812">Transmembrane</keyword>
<dbReference type="RefSeq" id="WP_304540218.1">
    <property type="nucleotide sequence ID" value="NZ_JARPTC010000001.1"/>
</dbReference>
<evidence type="ECO:0000313" key="2">
    <source>
        <dbReference type="EMBL" id="MDO7785655.1"/>
    </source>
</evidence>
<sequence length="73" mass="8464">MSINALLYQIVTIIFVITTFLFWIWAAFRLMRHVPAITNKLGLGETPGIILAVFALWPLFSLTYQLFRFFLPS</sequence>
<dbReference type="EMBL" id="JARPTC010000001">
    <property type="protein sequence ID" value="MDO7785655.1"/>
    <property type="molecule type" value="Genomic_DNA"/>
</dbReference>
<feature type="transmembrane region" description="Helical" evidence="1">
    <location>
        <begin position="49"/>
        <end position="67"/>
    </location>
</feature>
<dbReference type="Proteomes" id="UP001172911">
    <property type="component" value="Unassembled WGS sequence"/>
</dbReference>
<accession>A0AAW7Z9X7</accession>
<dbReference type="AlphaFoldDB" id="A0AAW7Z9X7"/>
<name>A0AAW7Z9X7_9FIRM</name>
<protein>
    <submittedName>
        <fullName evidence="2">Uncharacterized protein</fullName>
    </submittedName>
</protein>
<comment type="caution">
    <text evidence="2">The sequence shown here is derived from an EMBL/GenBank/DDBJ whole genome shotgun (WGS) entry which is preliminary data.</text>
</comment>
<reference evidence="2" key="2">
    <citation type="submission" date="2023-03" db="EMBL/GenBank/DDBJ databases">
        <authorList>
            <person name="Zhang Z."/>
        </authorList>
    </citation>
    <scope>NUCLEOTIDE SEQUENCE</scope>
    <source>
        <strain evidence="2">DSA</strain>
    </source>
</reference>
<gene>
    <name evidence="2" type="ORF">P6N53_00220</name>
</gene>
<feature type="transmembrane region" description="Helical" evidence="1">
    <location>
        <begin position="6"/>
        <end position="28"/>
    </location>
</feature>
<keyword evidence="1" id="KW-1133">Transmembrane helix</keyword>
<organism evidence="2 3">
    <name type="scientific">Desulforamulus aquiferis</name>
    <dbReference type="NCBI Taxonomy" id="1397668"/>
    <lineage>
        <taxon>Bacteria</taxon>
        <taxon>Bacillati</taxon>
        <taxon>Bacillota</taxon>
        <taxon>Clostridia</taxon>
        <taxon>Eubacteriales</taxon>
        <taxon>Peptococcaceae</taxon>
        <taxon>Desulforamulus</taxon>
    </lineage>
</organism>